<evidence type="ECO:0000256" key="1">
    <source>
        <dbReference type="ARBA" id="ARBA00007484"/>
    </source>
</evidence>
<evidence type="ECO:0000256" key="3">
    <source>
        <dbReference type="ARBA" id="ARBA00022705"/>
    </source>
</evidence>
<dbReference type="InterPro" id="IPR006200">
    <property type="entry name" value="LexA"/>
</dbReference>
<dbReference type="PANTHER" id="PTHR33516">
    <property type="entry name" value="LEXA REPRESSOR"/>
    <property type="match status" value="1"/>
</dbReference>
<dbReference type="CDD" id="cd00090">
    <property type="entry name" value="HTH_ARSR"/>
    <property type="match status" value="1"/>
</dbReference>
<dbReference type="Gene3D" id="2.10.109.10">
    <property type="entry name" value="Umud Fragment, subunit A"/>
    <property type="match status" value="1"/>
</dbReference>
<proteinExistence type="inferred from homology"/>
<dbReference type="AlphaFoldDB" id="A0A0P1NW70"/>
<evidence type="ECO:0000313" key="17">
    <source>
        <dbReference type="Proteomes" id="UP000199197"/>
    </source>
</evidence>
<evidence type="ECO:0000256" key="9">
    <source>
        <dbReference type="ARBA" id="ARBA00023163"/>
    </source>
</evidence>
<dbReference type="InterPro" id="IPR036286">
    <property type="entry name" value="LexA/Signal_pep-like_sf"/>
</dbReference>
<sequence length="200" mass="22622">MSHNLTEKQQKIVNFLISFTSKHGYPPTVREIAKHLNTPYTRTIEHHLKKLEEKGIIKRDRGVSRGIKLSNPGIPVPLVGRITAGKPVLATENIEDYITIDPSLLKPGTCFLLRIRGDSMINAGIFDQDLILVRKQPTAENNDIIVALIDETETTVKRLKIRKDKIILEPENPNYRPIIIKDPENLTIIGKVIAVIRKID</sequence>
<evidence type="ECO:0000256" key="8">
    <source>
        <dbReference type="ARBA" id="ARBA00023125"/>
    </source>
</evidence>
<dbReference type="InterPro" id="IPR006199">
    <property type="entry name" value="LexA_DNA-bd_dom"/>
</dbReference>
<dbReference type="GO" id="GO:0006281">
    <property type="term" value="P:DNA repair"/>
    <property type="evidence" value="ECO:0007669"/>
    <property type="project" value="UniProtKB-UniRule"/>
</dbReference>
<dbReference type="RefSeq" id="WP_092350404.1">
    <property type="nucleotide sequence ID" value="NZ_CZVW01000016.1"/>
</dbReference>
<keyword evidence="11 12" id="KW-0742">SOS response</keyword>
<dbReference type="GO" id="GO:0009432">
    <property type="term" value="P:SOS response"/>
    <property type="evidence" value="ECO:0007669"/>
    <property type="project" value="UniProtKB-UniRule"/>
</dbReference>
<dbReference type="FunFam" id="2.10.109.10:FF:000001">
    <property type="entry name" value="LexA repressor"/>
    <property type="match status" value="1"/>
</dbReference>
<keyword evidence="4 12" id="KW-0227">DNA damage</keyword>
<evidence type="ECO:0000256" key="5">
    <source>
        <dbReference type="ARBA" id="ARBA00022801"/>
    </source>
</evidence>
<dbReference type="PANTHER" id="PTHR33516:SF2">
    <property type="entry name" value="LEXA REPRESSOR-RELATED"/>
    <property type="match status" value="1"/>
</dbReference>
<comment type="similarity">
    <text evidence="1 12 13">Belongs to the peptidase S24 family.</text>
</comment>
<evidence type="ECO:0000256" key="13">
    <source>
        <dbReference type="RuleBase" id="RU003991"/>
    </source>
</evidence>
<dbReference type="HAMAP" id="MF_00015">
    <property type="entry name" value="LexA"/>
    <property type="match status" value="1"/>
</dbReference>
<keyword evidence="2 12" id="KW-0678">Repressor</keyword>
<keyword evidence="5 12" id="KW-0378">Hydrolase</keyword>
<keyword evidence="3 12" id="KW-0235">DNA replication</keyword>
<dbReference type="SUPFAM" id="SSF51306">
    <property type="entry name" value="LexA/Signal peptidase"/>
    <property type="match status" value="1"/>
</dbReference>
<dbReference type="InterPro" id="IPR050077">
    <property type="entry name" value="LexA_repressor"/>
</dbReference>
<dbReference type="Pfam" id="PF00717">
    <property type="entry name" value="Peptidase_S24"/>
    <property type="match status" value="1"/>
</dbReference>
<keyword evidence="17" id="KW-1185">Reference proteome</keyword>
<dbReference type="InterPro" id="IPR011991">
    <property type="entry name" value="ArsR-like_HTH"/>
</dbReference>
<evidence type="ECO:0000313" key="16">
    <source>
        <dbReference type="EMBL" id="CUT03393.1"/>
    </source>
</evidence>
<dbReference type="InterPro" id="IPR015927">
    <property type="entry name" value="Peptidase_S24_S26A/B/C"/>
</dbReference>
<feature type="DNA-binding region" description="H-T-H motif" evidence="12">
    <location>
        <begin position="29"/>
        <end position="49"/>
    </location>
</feature>
<reference evidence="17" key="1">
    <citation type="submission" date="2015-11" db="EMBL/GenBank/DDBJ databases">
        <authorList>
            <person name="Varghese N."/>
        </authorList>
    </citation>
    <scope>NUCLEOTIDE SEQUENCE [LARGE SCALE GENOMIC DNA]</scope>
    <source>
        <strain evidence="17">JGI-23</strain>
    </source>
</reference>
<gene>
    <name evidence="12" type="primary">lexA</name>
    <name evidence="16" type="ORF">JGI23_01463</name>
</gene>
<comment type="catalytic activity">
    <reaction evidence="12">
        <text>Hydrolysis of Ala-|-Gly bond in repressor LexA.</text>
        <dbReference type="EC" id="3.4.21.88"/>
    </reaction>
</comment>
<feature type="active site" description="For autocatalytic cleavage activity" evidence="12">
    <location>
        <position position="119"/>
    </location>
</feature>
<evidence type="ECO:0000256" key="12">
    <source>
        <dbReference type="HAMAP-Rule" id="MF_00015"/>
    </source>
</evidence>
<dbReference type="InterPro" id="IPR036388">
    <property type="entry name" value="WH-like_DNA-bd_sf"/>
</dbReference>
<evidence type="ECO:0000256" key="6">
    <source>
        <dbReference type="ARBA" id="ARBA00022813"/>
    </source>
</evidence>
<comment type="function">
    <text evidence="12">Represses a number of genes involved in the response to DNA damage (SOS response), including recA and lexA. In the presence of single-stranded DNA, RecA interacts with LexA causing an autocatalytic cleavage which disrupts the DNA-binding part of LexA, leading to derepression of the SOS regulon and eventually DNA repair.</text>
</comment>
<dbReference type="Gene3D" id="1.10.10.10">
    <property type="entry name" value="Winged helix-like DNA-binding domain superfamily/Winged helix DNA-binding domain"/>
    <property type="match status" value="1"/>
</dbReference>
<evidence type="ECO:0000256" key="7">
    <source>
        <dbReference type="ARBA" id="ARBA00023015"/>
    </source>
</evidence>
<feature type="active site" description="For autocatalytic cleavage activity" evidence="12">
    <location>
        <position position="157"/>
    </location>
</feature>
<protein>
    <recommendedName>
        <fullName evidence="12">LexA repressor</fullName>
        <ecNumber evidence="12">3.4.21.88</ecNumber>
    </recommendedName>
</protein>
<feature type="domain" description="Peptidase S24/S26A/S26B/S26C" evidence="14">
    <location>
        <begin position="77"/>
        <end position="193"/>
    </location>
</feature>
<dbReference type="GO" id="GO:0003677">
    <property type="term" value="F:DNA binding"/>
    <property type="evidence" value="ECO:0007669"/>
    <property type="project" value="UniProtKB-UniRule"/>
</dbReference>
<evidence type="ECO:0000259" key="15">
    <source>
        <dbReference type="Pfam" id="PF01726"/>
    </source>
</evidence>
<evidence type="ECO:0000256" key="2">
    <source>
        <dbReference type="ARBA" id="ARBA00022491"/>
    </source>
</evidence>
<dbReference type="SUPFAM" id="SSF46785">
    <property type="entry name" value="Winged helix' DNA-binding domain"/>
    <property type="match status" value="1"/>
</dbReference>
<dbReference type="GO" id="GO:0006260">
    <property type="term" value="P:DNA replication"/>
    <property type="evidence" value="ECO:0007669"/>
    <property type="project" value="UniProtKB-UniRule"/>
</dbReference>
<dbReference type="EC" id="3.4.21.88" evidence="12"/>
<keyword evidence="9 12" id="KW-0804">Transcription</keyword>
<comment type="subunit">
    <text evidence="12">Homodimer.</text>
</comment>
<dbReference type="InterPro" id="IPR006197">
    <property type="entry name" value="Peptidase_S24_LexA"/>
</dbReference>
<evidence type="ECO:0000256" key="10">
    <source>
        <dbReference type="ARBA" id="ARBA00023204"/>
    </source>
</evidence>
<dbReference type="InterPro" id="IPR036390">
    <property type="entry name" value="WH_DNA-bd_sf"/>
</dbReference>
<dbReference type="PRINTS" id="PR00726">
    <property type="entry name" value="LEXASERPTASE"/>
</dbReference>
<keyword evidence="8 12" id="KW-0238">DNA-binding</keyword>
<name>A0A0P1NW70_9BACT</name>
<evidence type="ECO:0000256" key="4">
    <source>
        <dbReference type="ARBA" id="ARBA00022763"/>
    </source>
</evidence>
<evidence type="ECO:0000256" key="11">
    <source>
        <dbReference type="ARBA" id="ARBA00023236"/>
    </source>
</evidence>
<accession>A0A0P1NW70</accession>
<feature type="site" description="Cleavage; by autolysis" evidence="12">
    <location>
        <begin position="84"/>
        <end position="85"/>
    </location>
</feature>
<feature type="domain" description="LexA repressor DNA-binding" evidence="15">
    <location>
        <begin position="3"/>
        <end position="66"/>
    </location>
</feature>
<dbReference type="OrthoDB" id="9802364at2"/>
<dbReference type="InterPro" id="IPR039418">
    <property type="entry name" value="LexA-like"/>
</dbReference>
<keyword evidence="10 12" id="KW-0234">DNA repair</keyword>
<dbReference type="EMBL" id="CZVW01000016">
    <property type="protein sequence ID" value="CUT03393.1"/>
    <property type="molecule type" value="Genomic_DNA"/>
</dbReference>
<keyword evidence="6 12" id="KW-0068">Autocatalytic cleavage</keyword>
<evidence type="ECO:0000259" key="14">
    <source>
        <dbReference type="Pfam" id="PF00717"/>
    </source>
</evidence>
<dbReference type="GO" id="GO:0045892">
    <property type="term" value="P:negative regulation of DNA-templated transcription"/>
    <property type="evidence" value="ECO:0007669"/>
    <property type="project" value="UniProtKB-UniRule"/>
</dbReference>
<dbReference type="Pfam" id="PF01726">
    <property type="entry name" value="LexA_DNA_bind"/>
    <property type="match status" value="1"/>
</dbReference>
<organism evidence="16 17">
    <name type="scientific">Candidatus Chryseopegocella kryptomonas</name>
    <dbReference type="NCBI Taxonomy" id="1633643"/>
    <lineage>
        <taxon>Bacteria</taxon>
        <taxon>Pseudomonadati</taxon>
        <taxon>Candidatus Kryptoniota</taxon>
        <taxon>Candidatus Chryseopegocella</taxon>
    </lineage>
</organism>
<dbReference type="GO" id="GO:0006508">
    <property type="term" value="P:proteolysis"/>
    <property type="evidence" value="ECO:0007669"/>
    <property type="project" value="InterPro"/>
</dbReference>
<dbReference type="GO" id="GO:0004252">
    <property type="term" value="F:serine-type endopeptidase activity"/>
    <property type="evidence" value="ECO:0007669"/>
    <property type="project" value="UniProtKB-UniRule"/>
</dbReference>
<keyword evidence="7 12" id="KW-0805">Transcription regulation</keyword>
<dbReference type="Proteomes" id="UP000199197">
    <property type="component" value="Unassembled WGS sequence"/>
</dbReference>
<dbReference type="NCBIfam" id="TIGR00498">
    <property type="entry name" value="lexA"/>
    <property type="match status" value="1"/>
</dbReference>
<dbReference type="CDD" id="cd06529">
    <property type="entry name" value="S24_LexA-like"/>
    <property type="match status" value="1"/>
</dbReference>